<dbReference type="EMBL" id="KQ987267">
    <property type="protein sequence ID" value="KZV57720.1"/>
    <property type="molecule type" value="Genomic_DNA"/>
</dbReference>
<reference evidence="1 2" key="1">
    <citation type="journal article" date="2015" name="Proc. Natl. Acad. Sci. U.S.A.">
        <title>The resurrection genome of Boea hygrometrica: A blueprint for survival of dehydration.</title>
        <authorList>
            <person name="Xiao L."/>
            <person name="Yang G."/>
            <person name="Zhang L."/>
            <person name="Yang X."/>
            <person name="Zhao S."/>
            <person name="Ji Z."/>
            <person name="Zhou Q."/>
            <person name="Hu M."/>
            <person name="Wang Y."/>
            <person name="Chen M."/>
            <person name="Xu Y."/>
            <person name="Jin H."/>
            <person name="Xiao X."/>
            <person name="Hu G."/>
            <person name="Bao F."/>
            <person name="Hu Y."/>
            <person name="Wan P."/>
            <person name="Li L."/>
            <person name="Deng X."/>
            <person name="Kuang T."/>
            <person name="Xiang C."/>
            <person name="Zhu J.K."/>
            <person name="Oliver M.J."/>
            <person name="He Y."/>
        </authorList>
    </citation>
    <scope>NUCLEOTIDE SEQUENCE [LARGE SCALE GENOMIC DNA]</scope>
    <source>
        <strain evidence="2">cv. XS01</strain>
    </source>
</reference>
<dbReference type="AlphaFoldDB" id="A0A2Z7DD25"/>
<proteinExistence type="predicted"/>
<evidence type="ECO:0000313" key="2">
    <source>
        <dbReference type="Proteomes" id="UP000250235"/>
    </source>
</evidence>
<gene>
    <name evidence="1" type="ORF">F511_24402</name>
</gene>
<protein>
    <submittedName>
        <fullName evidence="1">Uncharacterized protein</fullName>
    </submittedName>
</protein>
<dbReference type="Proteomes" id="UP000250235">
    <property type="component" value="Unassembled WGS sequence"/>
</dbReference>
<sequence>MVQYLFLEVRSLHSYVSPSSSTGRISTRRFDYNSSYYNPVRQPAAARTPSTLTTETDSQSVLEYKLQL</sequence>
<evidence type="ECO:0000313" key="1">
    <source>
        <dbReference type="EMBL" id="KZV57720.1"/>
    </source>
</evidence>
<name>A0A2Z7DD25_9LAMI</name>
<organism evidence="1 2">
    <name type="scientific">Dorcoceras hygrometricum</name>
    <dbReference type="NCBI Taxonomy" id="472368"/>
    <lineage>
        <taxon>Eukaryota</taxon>
        <taxon>Viridiplantae</taxon>
        <taxon>Streptophyta</taxon>
        <taxon>Embryophyta</taxon>
        <taxon>Tracheophyta</taxon>
        <taxon>Spermatophyta</taxon>
        <taxon>Magnoliopsida</taxon>
        <taxon>eudicotyledons</taxon>
        <taxon>Gunneridae</taxon>
        <taxon>Pentapetalae</taxon>
        <taxon>asterids</taxon>
        <taxon>lamiids</taxon>
        <taxon>Lamiales</taxon>
        <taxon>Gesneriaceae</taxon>
        <taxon>Didymocarpoideae</taxon>
        <taxon>Trichosporeae</taxon>
        <taxon>Loxocarpinae</taxon>
        <taxon>Dorcoceras</taxon>
    </lineage>
</organism>
<accession>A0A2Z7DD25</accession>
<keyword evidence="2" id="KW-1185">Reference proteome</keyword>